<dbReference type="EMBL" id="GITU01000802">
    <property type="protein sequence ID" value="MBC1169505.1"/>
    <property type="molecule type" value="Transcribed_RNA"/>
</dbReference>
<reference evidence="11" key="3">
    <citation type="submission" date="2020-05" db="UniProtKB">
        <authorList>
            <consortium name="EnsemblMetazoa"/>
        </authorList>
    </citation>
    <scope>IDENTIFICATION</scope>
    <source>
        <strain evidence="11">Jacobina</strain>
    </source>
</reference>
<keyword evidence="5" id="KW-0217">Developmental protein</keyword>
<dbReference type="PANTHER" id="PTHR45976">
    <property type="entry name" value="ARMADILLO SEGMENT POLARITY PROTEIN"/>
    <property type="match status" value="1"/>
</dbReference>
<feature type="repeat" description="ARM" evidence="8">
    <location>
        <begin position="592"/>
        <end position="634"/>
    </location>
</feature>
<keyword evidence="5" id="KW-0709">Segmentation polarity protein</keyword>
<dbReference type="InterPro" id="IPR011989">
    <property type="entry name" value="ARM-like"/>
</dbReference>
<dbReference type="Pfam" id="PF00514">
    <property type="entry name" value="Arm"/>
    <property type="match status" value="3"/>
</dbReference>
<evidence type="ECO:0000256" key="3">
    <source>
        <dbReference type="ARBA" id="ARBA00022289"/>
    </source>
</evidence>
<evidence type="ECO:0000256" key="1">
    <source>
        <dbReference type="ARBA" id="ARBA00004282"/>
    </source>
</evidence>
<proteinExistence type="predicted"/>
<dbReference type="Gene3D" id="6.10.250.2780">
    <property type="match status" value="1"/>
</dbReference>
<reference evidence="12" key="1">
    <citation type="submission" date="2012-05" db="EMBL/GenBank/DDBJ databases">
        <title>Whole Genome Assembly of Lutzomyia longipalpis.</title>
        <authorList>
            <person name="Richards S."/>
            <person name="Qu C."/>
            <person name="Dillon R."/>
            <person name="Worley K."/>
            <person name="Scherer S."/>
            <person name="Batterton M."/>
            <person name="Taylor A."/>
            <person name="Hawes A."/>
            <person name="Hernandez B."/>
            <person name="Kovar C."/>
            <person name="Mandapat C."/>
            <person name="Pham C."/>
            <person name="Qu C."/>
            <person name="Jing C."/>
            <person name="Bess C."/>
            <person name="Bandaranaike D."/>
            <person name="Ngo D."/>
            <person name="Ongeri F."/>
            <person name="Arias F."/>
            <person name="Lara F."/>
            <person name="Weissenberger G."/>
            <person name="Kamau G."/>
            <person name="Han H."/>
            <person name="Shen H."/>
            <person name="Dinh H."/>
            <person name="Khalil I."/>
            <person name="Jones J."/>
            <person name="Shafer J."/>
            <person name="Jayaseelan J."/>
            <person name="Quiroz J."/>
            <person name="Blankenburg K."/>
            <person name="Nguyen L."/>
            <person name="Jackson L."/>
            <person name="Francisco L."/>
            <person name="Tang L.-Y."/>
            <person name="Pu L.-L."/>
            <person name="Perales L."/>
            <person name="Lorensuhewa L."/>
            <person name="Munidasa M."/>
            <person name="Coyle M."/>
            <person name="Taylor M."/>
            <person name="Puazo M."/>
            <person name="Firestine M."/>
            <person name="Scheel M."/>
            <person name="Javaid M."/>
            <person name="Wang M."/>
            <person name="Li M."/>
            <person name="Tabassum N."/>
            <person name="Saada N."/>
            <person name="Osuji N."/>
            <person name="Aqrawi P."/>
            <person name="Fu Q."/>
            <person name="Thornton R."/>
            <person name="Raj R."/>
            <person name="Goodspeed R."/>
            <person name="Mata R."/>
            <person name="Najjar R."/>
            <person name="Gubbala S."/>
            <person name="Lee S."/>
            <person name="Denson S."/>
            <person name="Patil S."/>
            <person name="Macmil S."/>
            <person name="Qi S."/>
            <person name="Matskevitch T."/>
            <person name="Palculict T."/>
            <person name="Mathew T."/>
            <person name="Vee V."/>
            <person name="Velamala V."/>
            <person name="Korchina V."/>
            <person name="Cai W."/>
            <person name="Liu W."/>
            <person name="Dai W."/>
            <person name="Zou X."/>
            <person name="Zhu Y."/>
            <person name="Zhang Y."/>
            <person name="Wu Y.-Q."/>
            <person name="Xin Y."/>
            <person name="Nazarath L."/>
            <person name="Kovar C."/>
            <person name="Han Y."/>
            <person name="Muzny D."/>
            <person name="Gibbs R."/>
        </authorList>
    </citation>
    <scope>NUCLEOTIDE SEQUENCE [LARGE SCALE GENOMIC DNA]</scope>
    <source>
        <strain evidence="12">Jacobina</strain>
    </source>
</reference>
<keyword evidence="6" id="KW-0130">Cell adhesion</keyword>
<dbReference type="PROSITE" id="PS50176">
    <property type="entry name" value="ARM_REPEAT"/>
    <property type="match status" value="8"/>
</dbReference>
<dbReference type="GO" id="GO:0070161">
    <property type="term" value="C:anchoring junction"/>
    <property type="evidence" value="ECO:0007669"/>
    <property type="project" value="UniProtKB-SubCell"/>
</dbReference>
<reference evidence="10" key="2">
    <citation type="journal article" date="2020" name="BMC">
        <title>Leishmania infection induces a limited differential gene expression in the sand fly midgut.</title>
        <authorList>
            <person name="Coutinho-Abreu I.V."/>
            <person name="Serafim T.D."/>
            <person name="Meneses C."/>
            <person name="Kamhawi S."/>
            <person name="Oliveira F."/>
            <person name="Valenzuela J.G."/>
        </authorList>
    </citation>
    <scope>NUCLEOTIDE SEQUENCE</scope>
    <source>
        <strain evidence="10">Jacobina</strain>
        <tissue evidence="10">Midgut</tissue>
    </source>
</reference>
<evidence type="ECO:0000256" key="4">
    <source>
        <dbReference type="ARBA" id="ARBA00022687"/>
    </source>
</evidence>
<dbReference type="EMBL" id="AJWK01006692">
    <property type="status" value="NOT_ANNOTATED_CDS"/>
    <property type="molecule type" value="Genomic_DNA"/>
</dbReference>
<evidence type="ECO:0000256" key="6">
    <source>
        <dbReference type="ARBA" id="ARBA00022889"/>
    </source>
</evidence>
<dbReference type="AlphaFoldDB" id="A0A1B0CCF8"/>
<dbReference type="GO" id="GO:0045296">
    <property type="term" value="F:cadherin binding"/>
    <property type="evidence" value="ECO:0007669"/>
    <property type="project" value="InterPro"/>
</dbReference>
<evidence type="ECO:0000313" key="11">
    <source>
        <dbReference type="EnsemblMetazoa" id="LLOJ002026-PA"/>
    </source>
</evidence>
<dbReference type="GO" id="GO:0005886">
    <property type="term" value="C:plasma membrane"/>
    <property type="evidence" value="ECO:0007669"/>
    <property type="project" value="UniProtKB-SubCell"/>
</dbReference>
<feature type="repeat" description="ARM" evidence="8">
    <location>
        <begin position="469"/>
        <end position="511"/>
    </location>
</feature>
<dbReference type="EMBL" id="AJWK01006694">
    <property type="status" value="NOT_ANNOTATED_CDS"/>
    <property type="molecule type" value="Genomic_DNA"/>
</dbReference>
<evidence type="ECO:0000256" key="5">
    <source>
        <dbReference type="ARBA" id="ARBA00022716"/>
    </source>
</evidence>
<dbReference type="GO" id="GO:0016055">
    <property type="term" value="P:Wnt signaling pathway"/>
    <property type="evidence" value="ECO:0007669"/>
    <property type="project" value="UniProtKB-KW"/>
</dbReference>
<keyword evidence="7" id="KW-0965">Cell junction</keyword>
<keyword evidence="12" id="KW-1185">Reference proteome</keyword>
<dbReference type="GO" id="GO:0007367">
    <property type="term" value="P:segment polarity determination"/>
    <property type="evidence" value="ECO:0007669"/>
    <property type="project" value="UniProtKB-KW"/>
</dbReference>
<feature type="repeat" description="ARM" evidence="8">
    <location>
        <begin position="180"/>
        <end position="222"/>
    </location>
</feature>
<keyword evidence="4" id="KW-0879">Wnt signaling pathway</keyword>
<dbReference type="VEuPathDB" id="VectorBase:LLOJ002026"/>
<evidence type="ECO:0000313" key="12">
    <source>
        <dbReference type="Proteomes" id="UP000092461"/>
    </source>
</evidence>
<feature type="repeat" description="ARM" evidence="8">
    <location>
        <begin position="385"/>
        <end position="428"/>
    </location>
</feature>
<evidence type="ECO:0000256" key="9">
    <source>
        <dbReference type="SAM" id="MobiDB-lite"/>
    </source>
</evidence>
<dbReference type="Gene3D" id="1.25.10.10">
    <property type="entry name" value="Leucine-rich Repeat Variant"/>
    <property type="match status" value="1"/>
</dbReference>
<evidence type="ECO:0000256" key="8">
    <source>
        <dbReference type="PROSITE-ProRule" id="PRU00259"/>
    </source>
</evidence>
<comment type="subcellular location">
    <subcellularLocation>
        <location evidence="1">Cell junction</location>
    </subcellularLocation>
    <subcellularLocation>
        <location evidence="2">Cell membrane</location>
        <topology evidence="2">Peripheral membrane protein</topology>
        <orientation evidence="2">Cytoplasmic side</orientation>
    </subcellularLocation>
</comment>
<dbReference type="InterPro" id="IPR013284">
    <property type="entry name" value="Beta-catenin"/>
</dbReference>
<dbReference type="PRINTS" id="PR01869">
    <property type="entry name" value="BCATNINFAMLY"/>
</dbReference>
<feature type="repeat" description="ARM" evidence="8">
    <location>
        <begin position="681"/>
        <end position="724"/>
    </location>
</feature>
<dbReference type="SUPFAM" id="SSF48371">
    <property type="entry name" value="ARM repeat"/>
    <property type="match status" value="2"/>
</dbReference>
<accession>A0A1B0CCF8</accession>
<feature type="repeat" description="ARM" evidence="8">
    <location>
        <begin position="634"/>
        <end position="676"/>
    </location>
</feature>
<dbReference type="EMBL" id="AJWK01006693">
    <property type="status" value="NOT_ANNOTATED_CDS"/>
    <property type="molecule type" value="Genomic_DNA"/>
</dbReference>
<dbReference type="Proteomes" id="UP000092461">
    <property type="component" value="Unassembled WGS sequence"/>
</dbReference>
<dbReference type="SMART" id="SM00185">
    <property type="entry name" value="ARM"/>
    <property type="match status" value="11"/>
</dbReference>
<dbReference type="GO" id="GO:0007155">
    <property type="term" value="P:cell adhesion"/>
    <property type="evidence" value="ECO:0007669"/>
    <property type="project" value="UniProtKB-KW"/>
</dbReference>
<evidence type="ECO:0000256" key="2">
    <source>
        <dbReference type="ARBA" id="ARBA00004413"/>
    </source>
</evidence>
<dbReference type="EnsemblMetazoa" id="LLOJ002026-RA">
    <property type="protein sequence ID" value="LLOJ002026-PA"/>
    <property type="gene ID" value="LLOJ002026"/>
</dbReference>
<feature type="repeat" description="ARM" evidence="8">
    <location>
        <begin position="723"/>
        <end position="766"/>
    </location>
</feature>
<evidence type="ECO:0000256" key="7">
    <source>
        <dbReference type="ARBA" id="ARBA00022949"/>
    </source>
</evidence>
<dbReference type="InterPro" id="IPR000225">
    <property type="entry name" value="Armadillo"/>
</dbReference>
<dbReference type="VEuPathDB" id="VectorBase:LLONM1_009110"/>
<organism evidence="11 12">
    <name type="scientific">Lutzomyia longipalpis</name>
    <name type="common">Sand fly</name>
    <dbReference type="NCBI Taxonomy" id="7200"/>
    <lineage>
        <taxon>Eukaryota</taxon>
        <taxon>Metazoa</taxon>
        <taxon>Ecdysozoa</taxon>
        <taxon>Arthropoda</taxon>
        <taxon>Hexapoda</taxon>
        <taxon>Insecta</taxon>
        <taxon>Pterygota</taxon>
        <taxon>Neoptera</taxon>
        <taxon>Endopterygota</taxon>
        <taxon>Diptera</taxon>
        <taxon>Nematocera</taxon>
        <taxon>Psychodoidea</taxon>
        <taxon>Psychodidae</taxon>
        <taxon>Lutzomyia</taxon>
        <taxon>Lutzomyia</taxon>
    </lineage>
</organism>
<name>A0A1B0CCF8_LUTLO</name>
<protein>
    <recommendedName>
        <fullName evidence="3">Armadillo segment polarity protein</fullName>
    </recommendedName>
</protein>
<sequence length="934" mass="102129">MVSAKEQTLMWQQNSYMGDSGIHSGAVTQVPSLMSHNQYNPPDLPMVSAKEQTLMWQQNSYMGDSGIHSGAVTQVPSLSGKEDEEMDGDPLMFDLDQGFTQNFTPDQVDDINQQLSQTRSQRVRAAMFPETLEEGIEIPSTQFDPQQPTAVQRLSEPSQMLKHAVVNLINYQDDADLATRAIPELIKLLNDEDQVVVSQAAMMVHQLSKKEASRHAIMNSPNMVAALVRAISNSNDLETTKVSHNQYNPPDLPMVSAKEQTLMWQQNSYMGDSGIHSGAVTQVPSLKLHADQVDDINQQLSQTRSQRVRAAMFPETLEEGIEIPSTQFDPQQPTAVQRLSEPSQMLKHAVVNLINYQDDADLATRAIPELIKLLNDEDQVVVTPNMVAALVRAISNSNDLETTKGAVGTLHNLSHHRQGLLAIFKSGGIPALVKLLSSPVESVLFYAITTLHNLLLHQDGSKMAVRLAGGLQKMVALLQRNNVKFLAIVTDCLQILAYGNQESKLIILASTGPIELVRIMRTYDYEKLLWTTSRVLKVLSVCSSNKPAIVDAGGMQALAMHLGNPSQRLVQNCLWTLRNLSDAATKVDGLDGLLQSLVQVLASTDVNVVTCAAGILSNLTCNNQRNKITVCQVGGVDALVRTIINAGDREEITEPAVCALRHLTSRHVESEMAQNAVRLNYGLPVIVKLLHPPSRWPLIKAVIGLIRNLALCSANHAPLREHGAIHHLVRLLMRAFQDTQRRVAAGVLCELAADKEGAEMIEQEGATAPLTELLHSRNEGVATYAAAVLFRMSEDKPQDYKKRLSMELTNSLLREDNNMWNNADLGMGPDLQDMLGPDQGYEGLYGQGPPSVHSSHGGRAYQQGYDTLPIDSMQGLEIGGGIGPPGANPASPYCMDMDVGEMGAGELSFEHLEAMPSPPQAADNQAAAWYDTDL</sequence>
<feature type="region of interest" description="Disordered" evidence="9">
    <location>
        <begin position="915"/>
        <end position="934"/>
    </location>
</feature>
<feature type="repeat" description="ARM" evidence="8">
    <location>
        <begin position="427"/>
        <end position="469"/>
    </location>
</feature>
<evidence type="ECO:0000313" key="10">
    <source>
        <dbReference type="EMBL" id="MBC1169505.1"/>
    </source>
</evidence>
<dbReference type="InterPro" id="IPR016024">
    <property type="entry name" value="ARM-type_fold"/>
</dbReference>